<dbReference type="Proteomes" id="UP000316759">
    <property type="component" value="Unassembled WGS sequence"/>
</dbReference>
<dbReference type="AlphaFoldDB" id="A0A504YME6"/>
<organism evidence="1 2">
    <name type="scientific">Fasciola gigantica</name>
    <name type="common">Giant liver fluke</name>
    <dbReference type="NCBI Taxonomy" id="46835"/>
    <lineage>
        <taxon>Eukaryota</taxon>
        <taxon>Metazoa</taxon>
        <taxon>Spiralia</taxon>
        <taxon>Lophotrochozoa</taxon>
        <taxon>Platyhelminthes</taxon>
        <taxon>Trematoda</taxon>
        <taxon>Digenea</taxon>
        <taxon>Plagiorchiida</taxon>
        <taxon>Echinostomata</taxon>
        <taxon>Echinostomatoidea</taxon>
        <taxon>Fasciolidae</taxon>
        <taxon>Fasciola</taxon>
    </lineage>
</organism>
<name>A0A504YME6_FASGI</name>
<dbReference type="EMBL" id="SUNJ01008091">
    <property type="protein sequence ID" value="TPP61509.1"/>
    <property type="molecule type" value="Genomic_DNA"/>
</dbReference>
<gene>
    <name evidence="1" type="ORF">FGIG_10285</name>
</gene>
<keyword evidence="2" id="KW-1185">Reference proteome</keyword>
<proteinExistence type="predicted"/>
<reference evidence="1 2" key="1">
    <citation type="submission" date="2019-04" db="EMBL/GenBank/DDBJ databases">
        <title>Annotation for the trematode Fasciola gigantica.</title>
        <authorList>
            <person name="Choi Y.-J."/>
        </authorList>
    </citation>
    <scope>NUCLEOTIDE SEQUENCE [LARGE SCALE GENOMIC DNA]</scope>
    <source>
        <strain evidence="1">Uganda_cow_1</strain>
    </source>
</reference>
<comment type="caution">
    <text evidence="1">The sequence shown here is derived from an EMBL/GenBank/DDBJ whole genome shotgun (WGS) entry which is preliminary data.</text>
</comment>
<sequence>MCEATLTRLNYQPGLYSRWTPSEVVPWIPHYIQSKWFKRASHIRETKREPTFPELMNFVSHQADAAVTYLIFITQEDNSVHARSESRRLTGSQCCRDRADTVTSTETDVTASSLKICKTTLGFFAMDYIVCTNTIPFTILAVPIDKM</sequence>
<evidence type="ECO:0000313" key="1">
    <source>
        <dbReference type="EMBL" id="TPP61509.1"/>
    </source>
</evidence>
<evidence type="ECO:0000313" key="2">
    <source>
        <dbReference type="Proteomes" id="UP000316759"/>
    </source>
</evidence>
<accession>A0A504YME6</accession>
<protein>
    <submittedName>
        <fullName evidence="1">Uncharacterized protein</fullName>
    </submittedName>
</protein>